<dbReference type="GO" id="GO:0009986">
    <property type="term" value="C:cell surface"/>
    <property type="evidence" value="ECO:0007669"/>
    <property type="project" value="TreeGrafter"/>
</dbReference>
<evidence type="ECO:0000256" key="5">
    <source>
        <dbReference type="SAM" id="Phobius"/>
    </source>
</evidence>
<evidence type="ECO:0000313" key="8">
    <source>
        <dbReference type="Proteomes" id="UP000694560"/>
    </source>
</evidence>
<dbReference type="SUPFAM" id="SSF48726">
    <property type="entry name" value="Immunoglobulin"/>
    <property type="match status" value="1"/>
</dbReference>
<keyword evidence="5" id="KW-1133">Transmembrane helix</keyword>
<dbReference type="Pfam" id="PF07686">
    <property type="entry name" value="V-set"/>
    <property type="match status" value="1"/>
</dbReference>
<dbReference type="InterPro" id="IPR013783">
    <property type="entry name" value="Ig-like_fold"/>
</dbReference>
<sequence>MLLWDPPFWGLTPHPGCVPGTQQHTAKEAGNISVQCQYKIPEYAAVSKAWCKKEMGKPCNVLATTSPDPPEGQEPAREGGVHIQDDPKQGIVTVTMEQLQAQDSGVYWCALQEPSGLSRIEEIRINVSRGEYGPARCFSNINTFIILSAVLLLLLLLALVTSVVLGVRHYRLLKGAGMWGWDCPKQSLPFHPLESSQDDSKGLAYINLEVQSSPSPEDPLYCNVEQSQAPRNPRNVEYAVIAFNQTPRNDRG</sequence>
<evidence type="ECO:0000256" key="4">
    <source>
        <dbReference type="SAM" id="MobiDB-lite"/>
    </source>
</evidence>
<feature type="region of interest" description="Disordered" evidence="4">
    <location>
        <begin position="63"/>
        <end position="83"/>
    </location>
</feature>
<feature type="transmembrane region" description="Helical" evidence="5">
    <location>
        <begin position="144"/>
        <end position="167"/>
    </location>
</feature>
<dbReference type="Gene3D" id="2.60.40.10">
    <property type="entry name" value="Immunoglobulins"/>
    <property type="match status" value="1"/>
</dbReference>
<reference evidence="7" key="1">
    <citation type="submission" date="2025-08" db="UniProtKB">
        <authorList>
            <consortium name="Ensembl"/>
        </authorList>
    </citation>
    <scope>IDENTIFICATION</scope>
</reference>
<dbReference type="AlphaFoldDB" id="A0A8C5UBR8"/>
<name>A0A8C5UBR8_9PASS</name>
<keyword evidence="2" id="KW-1015">Disulfide bond</keyword>
<dbReference type="OrthoDB" id="8959642at2759"/>
<dbReference type="InterPro" id="IPR036179">
    <property type="entry name" value="Ig-like_dom_sf"/>
</dbReference>
<dbReference type="SMART" id="SM00409">
    <property type="entry name" value="IG"/>
    <property type="match status" value="1"/>
</dbReference>
<evidence type="ECO:0000313" key="7">
    <source>
        <dbReference type="Ensembl" id="ENSMCSP00000019428.1"/>
    </source>
</evidence>
<keyword evidence="5" id="KW-0812">Transmembrane</keyword>
<reference evidence="7" key="2">
    <citation type="submission" date="2025-09" db="UniProtKB">
        <authorList>
            <consortium name="Ensembl"/>
        </authorList>
    </citation>
    <scope>IDENTIFICATION</scope>
</reference>
<dbReference type="InterPro" id="IPR003599">
    <property type="entry name" value="Ig_sub"/>
</dbReference>
<evidence type="ECO:0000256" key="2">
    <source>
        <dbReference type="ARBA" id="ARBA00023157"/>
    </source>
</evidence>
<dbReference type="InterPro" id="IPR052314">
    <property type="entry name" value="Immune_rcpt_domain"/>
</dbReference>
<feature type="domain" description="Ig-like" evidence="6">
    <location>
        <begin position="15"/>
        <end position="126"/>
    </location>
</feature>
<keyword evidence="1" id="KW-0732">Signal</keyword>
<dbReference type="PANTHER" id="PTHR16423">
    <property type="entry name" value="TREM-LIKE TRANSCRIPT PROTEIN"/>
    <property type="match status" value="1"/>
</dbReference>
<dbReference type="PROSITE" id="PS50835">
    <property type="entry name" value="IG_LIKE"/>
    <property type="match status" value="1"/>
</dbReference>
<accession>A0A8C5UBR8</accession>
<protein>
    <recommendedName>
        <fullName evidence="6">Ig-like domain-containing protein</fullName>
    </recommendedName>
</protein>
<keyword evidence="8" id="KW-1185">Reference proteome</keyword>
<evidence type="ECO:0000256" key="1">
    <source>
        <dbReference type="ARBA" id="ARBA00022729"/>
    </source>
</evidence>
<dbReference type="PANTHER" id="PTHR16423:SF6">
    <property type="entry name" value="TRIGGERING RECEPTOR EXPRESSED ON MYELOID CELLS 2-RELATED"/>
    <property type="match status" value="1"/>
</dbReference>
<feature type="compositionally biased region" description="Basic and acidic residues" evidence="4">
    <location>
        <begin position="74"/>
        <end position="83"/>
    </location>
</feature>
<proteinExistence type="predicted"/>
<evidence type="ECO:0000256" key="3">
    <source>
        <dbReference type="ARBA" id="ARBA00023319"/>
    </source>
</evidence>
<dbReference type="InterPro" id="IPR013106">
    <property type="entry name" value="Ig_V-set"/>
</dbReference>
<organism evidence="7 8">
    <name type="scientific">Malurus cyaneus samueli</name>
    <dbReference type="NCBI Taxonomy" id="2593467"/>
    <lineage>
        <taxon>Eukaryota</taxon>
        <taxon>Metazoa</taxon>
        <taxon>Chordata</taxon>
        <taxon>Craniata</taxon>
        <taxon>Vertebrata</taxon>
        <taxon>Euteleostomi</taxon>
        <taxon>Archelosauria</taxon>
        <taxon>Archosauria</taxon>
        <taxon>Dinosauria</taxon>
        <taxon>Saurischia</taxon>
        <taxon>Theropoda</taxon>
        <taxon>Coelurosauria</taxon>
        <taxon>Aves</taxon>
        <taxon>Neognathae</taxon>
        <taxon>Neoaves</taxon>
        <taxon>Telluraves</taxon>
        <taxon>Australaves</taxon>
        <taxon>Passeriformes</taxon>
        <taxon>Meliphagoidea</taxon>
        <taxon>Maluridae</taxon>
        <taxon>Malurus</taxon>
    </lineage>
</organism>
<keyword evidence="3" id="KW-0393">Immunoglobulin domain</keyword>
<keyword evidence="5" id="KW-0472">Membrane</keyword>
<dbReference type="GO" id="GO:0038023">
    <property type="term" value="F:signaling receptor activity"/>
    <property type="evidence" value="ECO:0007669"/>
    <property type="project" value="TreeGrafter"/>
</dbReference>
<dbReference type="CDD" id="cd05716">
    <property type="entry name" value="IgV_pIgR_like"/>
    <property type="match status" value="1"/>
</dbReference>
<dbReference type="InterPro" id="IPR007110">
    <property type="entry name" value="Ig-like_dom"/>
</dbReference>
<evidence type="ECO:0000259" key="6">
    <source>
        <dbReference type="PROSITE" id="PS50835"/>
    </source>
</evidence>
<dbReference type="Proteomes" id="UP000694560">
    <property type="component" value="Unplaced"/>
</dbReference>
<dbReference type="Ensembl" id="ENSMCST00000019914.1">
    <property type="protein sequence ID" value="ENSMCSP00000019428.1"/>
    <property type="gene ID" value="ENSMCSG00000013629.1"/>
</dbReference>